<protein>
    <recommendedName>
        <fullName evidence="4">FAS1 domain-containing protein</fullName>
    </recommendedName>
</protein>
<keyword evidence="1" id="KW-0732">Signal</keyword>
<dbReference type="AlphaFoldDB" id="A0A2V0NMY2"/>
<evidence type="ECO:0000256" key="1">
    <source>
        <dbReference type="SAM" id="SignalP"/>
    </source>
</evidence>
<comment type="caution">
    <text evidence="2">The sequence shown here is derived from an EMBL/GenBank/DDBJ whole genome shotgun (WGS) entry which is preliminary data.</text>
</comment>
<feature type="chain" id="PRO_5015949952" description="FAS1 domain-containing protein" evidence="1">
    <location>
        <begin position="31"/>
        <end position="261"/>
    </location>
</feature>
<dbReference type="InterPro" id="IPR036378">
    <property type="entry name" value="FAS1_dom_sf"/>
</dbReference>
<evidence type="ECO:0000313" key="2">
    <source>
        <dbReference type="EMBL" id="GBF88886.1"/>
    </source>
</evidence>
<dbReference type="OrthoDB" id="556506at2759"/>
<sequence>MAASTACPRRLVAWEVVLALFLLAATAASAAAPAATAPAAPAAAGALHLTDTDTALEGAALFPQMSLLYGVIKGSPRMRGYLSRPGAALTAFPASDTATKALLKRVGKHAGALLQDEALTGAAFDFMVVPGRAWSVEELAAAAPLELATLGGTKLAVTRDPSAPHGLRVGGQTVSPTFDQATRDGRTALHILDGVLLPPPAAAQVEAWAADSGAAPRGAAALEAGPAPADGPGSAAVSGARGRGVAAAAAVSAGLFALLAL</sequence>
<gene>
    <name evidence="2" type="ORF">Rsub_01385</name>
</gene>
<dbReference type="EMBL" id="BDRX01000007">
    <property type="protein sequence ID" value="GBF88886.1"/>
    <property type="molecule type" value="Genomic_DNA"/>
</dbReference>
<keyword evidence="3" id="KW-1185">Reference proteome</keyword>
<dbReference type="Gene3D" id="2.30.180.10">
    <property type="entry name" value="FAS1 domain"/>
    <property type="match status" value="1"/>
</dbReference>
<reference evidence="2 3" key="1">
    <citation type="journal article" date="2018" name="Sci. Rep.">
        <title>Raphidocelis subcapitata (=Pseudokirchneriella subcapitata) provides an insight into genome evolution and environmental adaptations in the Sphaeropleales.</title>
        <authorList>
            <person name="Suzuki S."/>
            <person name="Yamaguchi H."/>
            <person name="Nakajima N."/>
            <person name="Kawachi M."/>
        </authorList>
    </citation>
    <scope>NUCLEOTIDE SEQUENCE [LARGE SCALE GENOMIC DNA]</scope>
    <source>
        <strain evidence="2 3">NIES-35</strain>
    </source>
</reference>
<accession>A0A2V0NMY2</accession>
<feature type="signal peptide" evidence="1">
    <location>
        <begin position="1"/>
        <end position="30"/>
    </location>
</feature>
<dbReference type="Proteomes" id="UP000247498">
    <property type="component" value="Unassembled WGS sequence"/>
</dbReference>
<name>A0A2V0NMY2_9CHLO</name>
<evidence type="ECO:0008006" key="4">
    <source>
        <dbReference type="Google" id="ProtNLM"/>
    </source>
</evidence>
<dbReference type="InParanoid" id="A0A2V0NMY2"/>
<organism evidence="2 3">
    <name type="scientific">Raphidocelis subcapitata</name>
    <dbReference type="NCBI Taxonomy" id="307507"/>
    <lineage>
        <taxon>Eukaryota</taxon>
        <taxon>Viridiplantae</taxon>
        <taxon>Chlorophyta</taxon>
        <taxon>core chlorophytes</taxon>
        <taxon>Chlorophyceae</taxon>
        <taxon>CS clade</taxon>
        <taxon>Sphaeropleales</taxon>
        <taxon>Selenastraceae</taxon>
        <taxon>Raphidocelis</taxon>
    </lineage>
</organism>
<dbReference type="SUPFAM" id="SSF82153">
    <property type="entry name" value="FAS1 domain"/>
    <property type="match status" value="1"/>
</dbReference>
<proteinExistence type="predicted"/>
<evidence type="ECO:0000313" key="3">
    <source>
        <dbReference type="Proteomes" id="UP000247498"/>
    </source>
</evidence>